<evidence type="ECO:0000313" key="3">
    <source>
        <dbReference type="EMBL" id="AOZ47148.1"/>
    </source>
</evidence>
<reference evidence="3 5" key="1">
    <citation type="journal article" date="2016" name="Plant Dis.">
        <title>Improved production of propionic acid using genome shuffling.</title>
        <authorList>
            <person name="Luna-Flores C.H."/>
            <person name="Palfreyman R.W."/>
            <person name="Kromer J.O."/>
            <person name="Nielsen L.K."/>
            <person name="Marcellin E."/>
        </authorList>
    </citation>
    <scope>NUCLEOTIDE SEQUENCE [LARGE SCALE GENOMIC DNA]</scope>
    <source>
        <strain evidence="3 5">F3E8</strain>
    </source>
</reference>
<reference evidence="2 4" key="2">
    <citation type="submission" date="2016-02" db="EMBL/GenBank/DDBJ databases">
        <title>Complete Genome Sequence of Propionibacterium acidipropionici ATCC 55737.</title>
        <authorList>
            <person name="Luna Flores C.H."/>
            <person name="Nielsen L.K."/>
            <person name="Marcellin E."/>
        </authorList>
    </citation>
    <scope>NUCLEOTIDE SEQUENCE [LARGE SCALE GENOMIC DNA]</scope>
    <source>
        <strain evidence="2 4">ATCC 55737</strain>
    </source>
</reference>
<dbReference type="AlphaFoldDB" id="A0A142KHU3"/>
<protein>
    <submittedName>
        <fullName evidence="2">Uncharacterized protein</fullName>
    </submittedName>
</protein>
<dbReference type="EMBL" id="CP015970">
    <property type="protein sequence ID" value="AOZ47148.1"/>
    <property type="molecule type" value="Genomic_DNA"/>
</dbReference>
<evidence type="ECO:0000313" key="5">
    <source>
        <dbReference type="Proteomes" id="UP000178666"/>
    </source>
</evidence>
<proteinExistence type="predicted"/>
<name>A0A142KHU3_9ACTN</name>
<sequence>MVNRAYLFLSVLALALWFVAYSHMPGLVAGLALAGIVGFTLWCEYSRVTTLARIGQSRRRPVSRSSNRPATGRGSGRRELK</sequence>
<dbReference type="OMA" id="VAYSHMP"/>
<accession>A0A142KHU3</accession>
<evidence type="ECO:0000313" key="4">
    <source>
        <dbReference type="Proteomes" id="UP000075221"/>
    </source>
</evidence>
<dbReference type="RefSeq" id="WP_015072010.1">
    <property type="nucleotide sequence ID" value="NZ_CP013126.1"/>
</dbReference>
<dbReference type="Proteomes" id="UP000075221">
    <property type="component" value="Chromosome"/>
</dbReference>
<dbReference type="OrthoDB" id="3712222at2"/>
<gene>
    <name evidence="3" type="ORF">A8L58_11120</name>
    <name evidence="2" type="ORF">AXH35_09680</name>
</gene>
<keyword evidence="5" id="KW-1185">Reference proteome</keyword>
<organism evidence="2 4">
    <name type="scientific">Acidipropionibacterium acidipropionici</name>
    <dbReference type="NCBI Taxonomy" id="1748"/>
    <lineage>
        <taxon>Bacteria</taxon>
        <taxon>Bacillati</taxon>
        <taxon>Actinomycetota</taxon>
        <taxon>Actinomycetes</taxon>
        <taxon>Propionibacteriales</taxon>
        <taxon>Propionibacteriaceae</taxon>
        <taxon>Acidipropionibacterium</taxon>
    </lineage>
</organism>
<dbReference type="KEGG" id="aaci:ASQ49_05415"/>
<evidence type="ECO:0000256" key="1">
    <source>
        <dbReference type="SAM" id="MobiDB-lite"/>
    </source>
</evidence>
<dbReference type="Proteomes" id="UP000178666">
    <property type="component" value="Chromosome"/>
</dbReference>
<feature type="region of interest" description="Disordered" evidence="1">
    <location>
        <begin position="55"/>
        <end position="81"/>
    </location>
</feature>
<dbReference type="GeneID" id="88084470"/>
<evidence type="ECO:0000313" key="2">
    <source>
        <dbReference type="EMBL" id="AMS05681.1"/>
    </source>
</evidence>
<dbReference type="EMBL" id="CP014352">
    <property type="protein sequence ID" value="AMS05681.1"/>
    <property type="molecule type" value="Genomic_DNA"/>
</dbReference>